<dbReference type="EMBL" id="JBAMIC010000003">
    <property type="protein sequence ID" value="KAK7110345.1"/>
    <property type="molecule type" value="Genomic_DNA"/>
</dbReference>
<gene>
    <name evidence="1" type="ORF">V1264_014235</name>
</gene>
<organism evidence="1 2">
    <name type="scientific">Littorina saxatilis</name>
    <dbReference type="NCBI Taxonomy" id="31220"/>
    <lineage>
        <taxon>Eukaryota</taxon>
        <taxon>Metazoa</taxon>
        <taxon>Spiralia</taxon>
        <taxon>Lophotrochozoa</taxon>
        <taxon>Mollusca</taxon>
        <taxon>Gastropoda</taxon>
        <taxon>Caenogastropoda</taxon>
        <taxon>Littorinimorpha</taxon>
        <taxon>Littorinoidea</taxon>
        <taxon>Littorinidae</taxon>
        <taxon>Littorina</taxon>
    </lineage>
</organism>
<dbReference type="Proteomes" id="UP001374579">
    <property type="component" value="Unassembled WGS sequence"/>
</dbReference>
<evidence type="ECO:0000313" key="2">
    <source>
        <dbReference type="Proteomes" id="UP001374579"/>
    </source>
</evidence>
<sequence length="90" mass="9941">MGHSRRQETKEACGAGLASVTALLRSESPRTESFQLSYRDSHTIFVGVASPVRTSSLPWNFVADYLTCWNGVGLTMREAGRNEPFVTLHP</sequence>
<reference evidence="1 2" key="1">
    <citation type="submission" date="2024-02" db="EMBL/GenBank/DDBJ databases">
        <title>Chromosome-scale genome assembly of the rough periwinkle Littorina saxatilis.</title>
        <authorList>
            <person name="De Jode A."/>
            <person name="Faria R."/>
            <person name="Formenti G."/>
            <person name="Sims Y."/>
            <person name="Smith T.P."/>
            <person name="Tracey A."/>
            <person name="Wood J.M.D."/>
            <person name="Zagrodzka Z.B."/>
            <person name="Johannesson K."/>
            <person name="Butlin R.K."/>
            <person name="Leder E.H."/>
        </authorList>
    </citation>
    <scope>NUCLEOTIDE SEQUENCE [LARGE SCALE GENOMIC DNA]</scope>
    <source>
        <strain evidence="1">Snail1</strain>
        <tissue evidence="1">Muscle</tissue>
    </source>
</reference>
<protein>
    <submittedName>
        <fullName evidence="1">Uncharacterized protein</fullName>
    </submittedName>
</protein>
<comment type="caution">
    <text evidence="1">The sequence shown here is derived from an EMBL/GenBank/DDBJ whole genome shotgun (WGS) entry which is preliminary data.</text>
</comment>
<dbReference type="AlphaFoldDB" id="A0AAN9GKT1"/>
<proteinExistence type="predicted"/>
<name>A0AAN9GKT1_9CAEN</name>
<accession>A0AAN9GKT1</accession>
<keyword evidence="2" id="KW-1185">Reference proteome</keyword>
<evidence type="ECO:0000313" key="1">
    <source>
        <dbReference type="EMBL" id="KAK7110345.1"/>
    </source>
</evidence>